<proteinExistence type="predicted"/>
<gene>
    <name evidence="1" type="ORF">QTJ16_000622</name>
</gene>
<keyword evidence="2" id="KW-1185">Reference proteome</keyword>
<evidence type="ECO:0000313" key="2">
    <source>
        <dbReference type="Proteomes" id="UP001285354"/>
    </source>
</evidence>
<dbReference type="EMBL" id="JAUBYV010000001">
    <property type="protein sequence ID" value="KAK2629802.1"/>
    <property type="molecule type" value="Genomic_DNA"/>
</dbReference>
<dbReference type="Proteomes" id="UP001285354">
    <property type="component" value="Unassembled WGS sequence"/>
</dbReference>
<name>A0AAD9T699_9HELO</name>
<accession>A0AAD9T699</accession>
<dbReference type="GO" id="GO:0045259">
    <property type="term" value="C:proton-transporting ATP synthase complex"/>
    <property type="evidence" value="ECO:0007669"/>
    <property type="project" value="InterPro"/>
</dbReference>
<comment type="caution">
    <text evidence="1">The sequence shown here is derived from an EMBL/GenBank/DDBJ whole genome shotgun (WGS) entry which is preliminary data.</text>
</comment>
<dbReference type="GO" id="GO:0046933">
    <property type="term" value="F:proton-transporting ATP synthase activity, rotational mechanism"/>
    <property type="evidence" value="ECO:0007669"/>
    <property type="project" value="TreeGrafter"/>
</dbReference>
<dbReference type="PANTHER" id="PTHR28060:SF1">
    <property type="entry name" value="ATP SYNTHASE SUBUNIT J, MITOCHONDRIAL"/>
    <property type="match status" value="1"/>
</dbReference>
<organism evidence="1 2">
    <name type="scientific">Diplocarpon rosae</name>
    <dbReference type="NCBI Taxonomy" id="946125"/>
    <lineage>
        <taxon>Eukaryota</taxon>
        <taxon>Fungi</taxon>
        <taxon>Dikarya</taxon>
        <taxon>Ascomycota</taxon>
        <taxon>Pezizomycotina</taxon>
        <taxon>Leotiomycetes</taxon>
        <taxon>Helotiales</taxon>
        <taxon>Drepanopezizaceae</taxon>
        <taxon>Diplocarpon</taxon>
    </lineage>
</organism>
<dbReference type="PANTHER" id="PTHR28060">
    <property type="entry name" value="ATP SYNTHASE SUBUNIT J, MITOCHONDRIAL"/>
    <property type="match status" value="1"/>
</dbReference>
<reference evidence="1" key="1">
    <citation type="submission" date="2023-06" db="EMBL/GenBank/DDBJ databases">
        <title>Draft genome of Marssonina rosae.</title>
        <authorList>
            <person name="Cheng Q."/>
        </authorList>
    </citation>
    <scope>NUCLEOTIDE SEQUENCE</scope>
    <source>
        <strain evidence="1">R4</strain>
    </source>
</reference>
<dbReference type="Pfam" id="PF04911">
    <property type="entry name" value="ATP-synt_J"/>
    <property type="match status" value="1"/>
</dbReference>
<dbReference type="AlphaFoldDB" id="A0AAD9T699"/>
<protein>
    <submittedName>
        <fullName evidence="1">Uncharacterized protein</fullName>
    </submittedName>
</protein>
<sequence length="77" mass="8031">MPSLLGKKFPAPVGMCSLGSIPIDAVANETAAKPMAPFYAAGLIILYGVNAAQNAMMNSAEFKNDPRNPNAGKAEKH</sequence>
<dbReference type="InterPro" id="IPR006995">
    <property type="entry name" value="ATP_synth_F0_jsu"/>
</dbReference>
<evidence type="ECO:0000313" key="1">
    <source>
        <dbReference type="EMBL" id="KAK2629802.1"/>
    </source>
</evidence>